<dbReference type="PANTHER" id="PTHR15319:SF1">
    <property type="entry name" value="TATA BOX-BINDING PROTEIN-ASSOCIATED FACTOR RNA POLYMERASE I SUBUNIT C"/>
    <property type="match status" value="1"/>
</dbReference>
<name>A0A3Q3WFL6_MOLML</name>
<dbReference type="Ensembl" id="ENSMMOT00000016277.1">
    <property type="protein sequence ID" value="ENSMMOP00000016011.1"/>
    <property type="gene ID" value="ENSMMOG00000012215.1"/>
</dbReference>
<organism evidence="2 3">
    <name type="scientific">Mola mola</name>
    <name type="common">Ocean sunfish</name>
    <name type="synonym">Tetraodon mola</name>
    <dbReference type="NCBI Taxonomy" id="94237"/>
    <lineage>
        <taxon>Eukaryota</taxon>
        <taxon>Metazoa</taxon>
        <taxon>Chordata</taxon>
        <taxon>Craniata</taxon>
        <taxon>Vertebrata</taxon>
        <taxon>Euteleostomi</taxon>
        <taxon>Actinopterygii</taxon>
        <taxon>Neopterygii</taxon>
        <taxon>Teleostei</taxon>
        <taxon>Neoteleostei</taxon>
        <taxon>Acanthomorphata</taxon>
        <taxon>Eupercaria</taxon>
        <taxon>Tetraodontiformes</taxon>
        <taxon>Molidae</taxon>
        <taxon>Mola</taxon>
    </lineage>
</organism>
<proteinExistence type="predicted"/>
<dbReference type="Proteomes" id="UP000261620">
    <property type="component" value="Unplaced"/>
</dbReference>
<dbReference type="InterPro" id="IPR049087">
    <property type="entry name" value="TAF1C_beta-prop"/>
</dbReference>
<feature type="domain" description="TAF1C beta-propeller" evidence="1">
    <location>
        <begin position="110"/>
        <end position="202"/>
    </location>
</feature>
<dbReference type="AlphaFoldDB" id="A0A3Q3WFL6"/>
<keyword evidence="3" id="KW-1185">Reference proteome</keyword>
<evidence type="ECO:0000259" key="1">
    <source>
        <dbReference type="Pfam" id="PF20641"/>
    </source>
</evidence>
<dbReference type="Pfam" id="PF20641">
    <property type="entry name" value="TAF1C_beta-prop"/>
    <property type="match status" value="1"/>
</dbReference>
<evidence type="ECO:0000313" key="2">
    <source>
        <dbReference type="Ensembl" id="ENSMMOP00000016011.1"/>
    </source>
</evidence>
<dbReference type="GO" id="GO:0001650">
    <property type="term" value="C:fibrillar center"/>
    <property type="evidence" value="ECO:0007669"/>
    <property type="project" value="TreeGrafter"/>
</dbReference>
<reference evidence="2" key="2">
    <citation type="submission" date="2025-09" db="UniProtKB">
        <authorList>
            <consortium name="Ensembl"/>
        </authorList>
    </citation>
    <scope>IDENTIFICATION</scope>
</reference>
<dbReference type="PANTHER" id="PTHR15319">
    <property type="entry name" value="TATA BOX-BINDING PROTEIN ASSOCIATED FACTOR RNA POLYMERASE I SUBUNIT C"/>
    <property type="match status" value="1"/>
</dbReference>
<dbReference type="InterPro" id="IPR038801">
    <property type="entry name" value="TAF1C"/>
</dbReference>
<accession>A0A3Q3WFL6</accession>
<dbReference type="GO" id="GO:0001164">
    <property type="term" value="F:RNA polymerase I core promoter sequence-specific DNA binding"/>
    <property type="evidence" value="ECO:0007669"/>
    <property type="project" value="TreeGrafter"/>
</dbReference>
<reference evidence="2" key="1">
    <citation type="submission" date="2025-08" db="UniProtKB">
        <authorList>
            <consortium name="Ensembl"/>
        </authorList>
    </citation>
    <scope>IDENTIFICATION</scope>
</reference>
<protein>
    <recommendedName>
        <fullName evidence="1">TAF1C beta-propeller domain-containing protein</fullName>
    </recommendedName>
</protein>
<evidence type="ECO:0000313" key="3">
    <source>
        <dbReference type="Proteomes" id="UP000261620"/>
    </source>
</evidence>
<sequence>MWKVKNFLDTLKFKRYVDLTGVSVSVCGIFKEACISGFHTGVLSSFRCQLTYSSKTLDAYSALLSDVVHTVPPELLGTLLYEELSEQRDRILFSEGATGGALAFVPLAQCVASESGTAKLWTVGRGMQTVREENHNLYFNAKSSWRWCEFSAHPRVMLYADRTGVELTDIRVKPALGHTLFRISNSSECRNGERLILSRYLGNAHSFHHLITTQYSAYIMDERFPSVPMLKCDHMMQSPPMFCHIIPGHDSEVGAMTTTKVLLGAHSSQEITLLQYSAEACFSQGPPQSLHRPRDSLKHLPVQLPRRQEIATNRLSSPAAGMRGRGDRMFVVLCLCLF</sequence>